<evidence type="ECO:0000256" key="1">
    <source>
        <dbReference type="ARBA" id="ARBA00004442"/>
    </source>
</evidence>
<keyword evidence="3" id="KW-0732">Signal</keyword>
<dbReference type="RefSeq" id="WP_202102994.1">
    <property type="nucleotide sequence ID" value="NZ_JAERTY010000005.1"/>
</dbReference>
<comment type="caution">
    <text evidence="8">The sequence shown here is derived from an EMBL/GenBank/DDBJ whole genome shotgun (WGS) entry which is preliminary data.</text>
</comment>
<gene>
    <name evidence="8" type="ORF">JKG61_10805</name>
</gene>
<dbReference type="SUPFAM" id="SSF48452">
    <property type="entry name" value="TPR-like"/>
    <property type="match status" value="1"/>
</dbReference>
<comment type="subcellular location">
    <subcellularLocation>
        <location evidence="1">Cell outer membrane</location>
    </subcellularLocation>
</comment>
<dbReference type="Pfam" id="PF07980">
    <property type="entry name" value="SusD_RagB"/>
    <property type="match status" value="1"/>
</dbReference>
<evidence type="ECO:0000313" key="8">
    <source>
        <dbReference type="EMBL" id="MBL1409242.1"/>
    </source>
</evidence>
<name>A0ABS1R3F9_9SPHI</name>
<dbReference type="InterPro" id="IPR011990">
    <property type="entry name" value="TPR-like_helical_dom_sf"/>
</dbReference>
<feature type="domain" description="SusD-like N-terminal" evidence="7">
    <location>
        <begin position="92"/>
        <end position="224"/>
    </location>
</feature>
<evidence type="ECO:0000259" key="7">
    <source>
        <dbReference type="Pfam" id="PF14322"/>
    </source>
</evidence>
<dbReference type="InterPro" id="IPR033985">
    <property type="entry name" value="SusD-like_N"/>
</dbReference>
<accession>A0ABS1R3F9</accession>
<dbReference type="Gene3D" id="1.25.40.390">
    <property type="match status" value="1"/>
</dbReference>
<evidence type="ECO:0000256" key="3">
    <source>
        <dbReference type="ARBA" id="ARBA00022729"/>
    </source>
</evidence>
<evidence type="ECO:0000313" key="9">
    <source>
        <dbReference type="Proteomes" id="UP000625283"/>
    </source>
</evidence>
<comment type="similarity">
    <text evidence="2">Belongs to the SusD family.</text>
</comment>
<dbReference type="CDD" id="cd08977">
    <property type="entry name" value="SusD"/>
    <property type="match status" value="1"/>
</dbReference>
<evidence type="ECO:0000256" key="5">
    <source>
        <dbReference type="ARBA" id="ARBA00023237"/>
    </source>
</evidence>
<sequence>MKNINIYIYLFTLLVIQWSCTTKDLDTIPQDRYTDQNFWTTQKNALAALSGCYKVLQNQGLFDGGQATALLEETATPNAYNYTNRMGYGVIAQGTHTNSNAAIFNARWVDSYRGIGRCNTLLDNIDGIPMDDGLKTRMKSEAKFLRAFYYSMLTTYFGSVPLILETPNTEKHGKLPKTARNEVIIQIIKDLDESAAVLPAKYTANDIGRATRGAALALKARVLLFEASPLNNSGDVENPTGDALKWKAAADAAKAVIDGASEAGYDLFPNYRKLFMPENENSVECIFDVQFKVPEQGSSFDVENRQWNDNAPLQDLINAYEMRPGFTFDPTKPYANRDPRMYQTLVFPGDTYMGSITTHTSPFKNTGYGVKKYSIYDTEANSNIINENRSEINYMVIRYADILLMYAESMNETLASPDADINTLTIYGAINKVRQRAGLLPISAGQTKSQMREIIRKERRVEFACEGTYYNDIRRWKTAETVMNGTIYNSQGQPIINRTFNAKKDYWWPIPLTQTDLNPNLK</sequence>
<evidence type="ECO:0000259" key="6">
    <source>
        <dbReference type="Pfam" id="PF07980"/>
    </source>
</evidence>
<reference evidence="8 9" key="1">
    <citation type="submission" date="2021-01" db="EMBL/GenBank/DDBJ databases">
        <title>C459-1 draft genome sequence.</title>
        <authorList>
            <person name="Zhang X.-F."/>
        </authorList>
    </citation>
    <scope>NUCLEOTIDE SEQUENCE [LARGE SCALE GENOMIC DNA]</scope>
    <source>
        <strain evidence="9">C459-1</strain>
    </source>
</reference>
<feature type="domain" description="RagB/SusD" evidence="6">
    <location>
        <begin position="300"/>
        <end position="522"/>
    </location>
</feature>
<keyword evidence="4" id="KW-0472">Membrane</keyword>
<dbReference type="EMBL" id="JAERTY010000005">
    <property type="protein sequence ID" value="MBL1409242.1"/>
    <property type="molecule type" value="Genomic_DNA"/>
</dbReference>
<organism evidence="8 9">
    <name type="scientific">Sphingobacterium faecale</name>
    <dbReference type="NCBI Taxonomy" id="2803775"/>
    <lineage>
        <taxon>Bacteria</taxon>
        <taxon>Pseudomonadati</taxon>
        <taxon>Bacteroidota</taxon>
        <taxon>Sphingobacteriia</taxon>
        <taxon>Sphingobacteriales</taxon>
        <taxon>Sphingobacteriaceae</taxon>
        <taxon>Sphingobacterium</taxon>
    </lineage>
</organism>
<evidence type="ECO:0000256" key="4">
    <source>
        <dbReference type="ARBA" id="ARBA00023136"/>
    </source>
</evidence>
<keyword evidence="5" id="KW-0998">Cell outer membrane</keyword>
<evidence type="ECO:0000256" key="2">
    <source>
        <dbReference type="ARBA" id="ARBA00006275"/>
    </source>
</evidence>
<dbReference type="InterPro" id="IPR012944">
    <property type="entry name" value="SusD_RagB_dom"/>
</dbReference>
<protein>
    <submittedName>
        <fullName evidence="8">RagB/SusD family nutrient uptake outer membrane protein</fullName>
    </submittedName>
</protein>
<dbReference type="Pfam" id="PF14322">
    <property type="entry name" value="SusD-like_3"/>
    <property type="match status" value="1"/>
</dbReference>
<dbReference type="Proteomes" id="UP000625283">
    <property type="component" value="Unassembled WGS sequence"/>
</dbReference>
<keyword evidence="9" id="KW-1185">Reference proteome</keyword>
<proteinExistence type="inferred from homology"/>